<dbReference type="EMBL" id="VDCW01000006">
    <property type="protein sequence ID" value="TNF67410.1"/>
    <property type="molecule type" value="Genomic_DNA"/>
</dbReference>
<name>A0A074IS32_STRSL</name>
<dbReference type="EMBL" id="WMYO01000005">
    <property type="protein sequence ID" value="MTR27883.1"/>
    <property type="molecule type" value="Genomic_DNA"/>
</dbReference>
<feature type="transmembrane region" description="Helical" evidence="1">
    <location>
        <begin position="32"/>
        <end position="50"/>
    </location>
</feature>
<proteinExistence type="predicted"/>
<reference evidence="3 7" key="2">
    <citation type="journal article" date="2019" name="Nat. Med.">
        <title>A library of human gut bacterial isolates paired with longitudinal multiomics data enables mechanistic microbiome research.</title>
        <authorList>
            <person name="Poyet M."/>
            <person name="Groussin M."/>
            <person name="Gibbons S.M."/>
            <person name="Avila-Pacheco J."/>
            <person name="Jiang X."/>
            <person name="Kearney S.M."/>
            <person name="Perrotta A.R."/>
            <person name="Berdy B."/>
            <person name="Zhao S."/>
            <person name="Lieberman T.D."/>
            <person name="Swanson P.K."/>
            <person name="Smith M."/>
            <person name="Roesemann S."/>
            <person name="Alexander J.E."/>
            <person name="Rich S.A."/>
            <person name="Livny J."/>
            <person name="Vlamakis H."/>
            <person name="Clish C."/>
            <person name="Bullock K."/>
            <person name="Deik A."/>
            <person name="Scott J."/>
            <person name="Pierce K.A."/>
            <person name="Xavier R.J."/>
            <person name="Alm E.J."/>
        </authorList>
    </citation>
    <scope>NUCLEOTIDE SEQUENCE [LARGE SCALE GENOMIC DNA]</scope>
    <source>
        <strain evidence="3 7">BIOML-A4</strain>
    </source>
</reference>
<keyword evidence="1" id="KW-0812">Transmembrane</keyword>
<accession>A0A074IS32</accession>
<evidence type="ECO:0000313" key="7">
    <source>
        <dbReference type="Proteomes" id="UP000439678"/>
    </source>
</evidence>
<dbReference type="Proteomes" id="UP000308186">
    <property type="component" value="Unassembled WGS sequence"/>
</dbReference>
<keyword evidence="1" id="KW-1133">Transmembrane helix</keyword>
<sequence>MFYFMTLSFIIMPALGCFLIGLAFAKSDRWEFSWILSLIGLVAFISSFWHIARVDLWFMLSYSVGPFLMGFGFSWDLSKKRRGQLLLLGVFFLIFFVILYYLIVRILNTAVV</sequence>
<protein>
    <submittedName>
        <fullName evidence="2">Uncharacterized protein</fullName>
    </submittedName>
</protein>
<dbReference type="EMBL" id="JJMT01000040">
    <property type="protein sequence ID" value="KEO42940.1"/>
    <property type="molecule type" value="Genomic_DNA"/>
</dbReference>
<evidence type="ECO:0000313" key="6">
    <source>
        <dbReference type="Proteomes" id="UP000308186"/>
    </source>
</evidence>
<feature type="transmembrane region" description="Helical" evidence="1">
    <location>
        <begin position="6"/>
        <end position="25"/>
    </location>
</feature>
<dbReference type="RefSeq" id="WP_073689700.1">
    <property type="nucleotide sequence ID" value="NZ_CACRUJ010000002.1"/>
</dbReference>
<evidence type="ECO:0000256" key="1">
    <source>
        <dbReference type="SAM" id="Phobius"/>
    </source>
</evidence>
<feature type="transmembrane region" description="Helical" evidence="1">
    <location>
        <begin position="85"/>
        <end position="103"/>
    </location>
</feature>
<dbReference type="AlphaFoldDB" id="A0A074IS32"/>
<keyword evidence="1" id="KW-0472">Membrane</keyword>
<reference evidence="2 5" key="1">
    <citation type="submission" date="2014-04" db="EMBL/GenBank/DDBJ databases">
        <title>Variable characteristics of bacteriocin-producing Streptococcus salivarius strains isolated from Malaysian subjects.</title>
        <authorList>
            <person name="Philip K."/>
            <person name="Barbour A."/>
        </authorList>
    </citation>
    <scope>NUCLEOTIDE SEQUENCE [LARGE SCALE GENOMIC DNA]</scope>
    <source>
        <strain evidence="2 5">NU10</strain>
    </source>
</reference>
<evidence type="ECO:0000313" key="4">
    <source>
        <dbReference type="EMBL" id="TNF67410.1"/>
    </source>
</evidence>
<evidence type="ECO:0000313" key="5">
    <source>
        <dbReference type="Proteomes" id="UP000027855"/>
    </source>
</evidence>
<evidence type="ECO:0000313" key="2">
    <source>
        <dbReference type="EMBL" id="KEO42940.1"/>
    </source>
</evidence>
<feature type="transmembrane region" description="Helical" evidence="1">
    <location>
        <begin position="56"/>
        <end position="73"/>
    </location>
</feature>
<gene>
    <name evidence="2" type="ORF">DL07_08700</name>
    <name evidence="4" type="ORF">FBF48_06315</name>
    <name evidence="3" type="ORF">GMC65_05865</name>
</gene>
<reference evidence="4 6" key="3">
    <citation type="submission" date="2019-06" db="EMBL/GenBank/DDBJ databases">
        <title>Genome Announcement To Ensure Probiotic Safety of Streptococcus salivarius UBSS01.</title>
        <authorList>
            <person name="Sulthana A."/>
            <person name="Lakshmi S.G."/>
            <person name="Madempudi R.S."/>
        </authorList>
    </citation>
    <scope>NUCLEOTIDE SEQUENCE [LARGE SCALE GENOMIC DNA]</scope>
    <source>
        <strain evidence="4 6">UBSS01</strain>
    </source>
</reference>
<organism evidence="2 5">
    <name type="scientific">Streptococcus salivarius</name>
    <dbReference type="NCBI Taxonomy" id="1304"/>
    <lineage>
        <taxon>Bacteria</taxon>
        <taxon>Bacillati</taxon>
        <taxon>Bacillota</taxon>
        <taxon>Bacilli</taxon>
        <taxon>Lactobacillales</taxon>
        <taxon>Streptococcaceae</taxon>
        <taxon>Streptococcus</taxon>
    </lineage>
</organism>
<dbReference type="Proteomes" id="UP000439678">
    <property type="component" value="Unassembled WGS sequence"/>
</dbReference>
<evidence type="ECO:0000313" key="3">
    <source>
        <dbReference type="EMBL" id="MTR27883.1"/>
    </source>
</evidence>
<comment type="caution">
    <text evidence="2">The sequence shown here is derived from an EMBL/GenBank/DDBJ whole genome shotgun (WGS) entry which is preliminary data.</text>
</comment>
<dbReference type="Proteomes" id="UP000027855">
    <property type="component" value="Unassembled WGS sequence"/>
</dbReference>